<dbReference type="OrthoDB" id="7356934at2"/>
<dbReference type="RefSeq" id="WP_155447217.1">
    <property type="nucleotide sequence ID" value="NZ_JAOQNR010000007.1"/>
</dbReference>
<dbReference type="EMBL" id="WNKS01000018">
    <property type="protein sequence ID" value="MTV32526.1"/>
    <property type="molecule type" value="Genomic_DNA"/>
</dbReference>
<organism evidence="1 2">
    <name type="scientific">Rhodoblastus acidophilus</name>
    <name type="common">Rhodopseudomonas acidophila</name>
    <dbReference type="NCBI Taxonomy" id="1074"/>
    <lineage>
        <taxon>Bacteria</taxon>
        <taxon>Pseudomonadati</taxon>
        <taxon>Pseudomonadota</taxon>
        <taxon>Alphaproteobacteria</taxon>
        <taxon>Hyphomicrobiales</taxon>
        <taxon>Rhodoblastaceae</taxon>
        <taxon>Rhodoblastus</taxon>
    </lineage>
</organism>
<reference evidence="1 2" key="1">
    <citation type="submission" date="2019-11" db="EMBL/GenBank/DDBJ databases">
        <title>Whole-genome sequence of a Rhodoblastus acidophilus DSM 142.</title>
        <authorList>
            <person name="Kyndt J.A."/>
            <person name="Meyer T.E."/>
        </authorList>
    </citation>
    <scope>NUCLEOTIDE SEQUENCE [LARGE SCALE GENOMIC DNA]</scope>
    <source>
        <strain evidence="1 2">DSM 142</strain>
    </source>
</reference>
<name>A0A6N8DRS2_RHOAC</name>
<dbReference type="Pfam" id="PF12096">
    <property type="entry name" value="DUF3572"/>
    <property type="match status" value="1"/>
</dbReference>
<protein>
    <submittedName>
        <fullName evidence="1">DUF3572 family protein</fullName>
    </submittedName>
</protein>
<comment type="caution">
    <text evidence="1">The sequence shown here is derived from an EMBL/GenBank/DDBJ whole genome shotgun (WGS) entry which is preliminary data.</text>
</comment>
<evidence type="ECO:0000313" key="2">
    <source>
        <dbReference type="Proteomes" id="UP000439113"/>
    </source>
</evidence>
<evidence type="ECO:0000313" key="1">
    <source>
        <dbReference type="EMBL" id="MTV32526.1"/>
    </source>
</evidence>
<sequence length="89" mass="9065">MNREAAEDMAIKGLSFLAGDDERLSRFLALSGLDAVHLRQAAAEPGFLAGVMAYLASDEGLLLAFAAQIGAAPEEVGAACGLLAGPGFD</sequence>
<dbReference type="InterPro" id="IPR021955">
    <property type="entry name" value="DUF3572"/>
</dbReference>
<dbReference type="AlphaFoldDB" id="A0A6N8DRS2"/>
<gene>
    <name evidence="1" type="ORF">GJ654_16190</name>
</gene>
<accession>A0A6N8DRS2</accession>
<dbReference type="Proteomes" id="UP000439113">
    <property type="component" value="Unassembled WGS sequence"/>
</dbReference>
<proteinExistence type="predicted"/>